<feature type="region of interest" description="Disordered" evidence="1">
    <location>
        <begin position="234"/>
        <end position="259"/>
    </location>
</feature>
<evidence type="ECO:0000313" key="3">
    <source>
        <dbReference type="Proteomes" id="UP000199657"/>
    </source>
</evidence>
<dbReference type="InterPro" id="IPR010836">
    <property type="entry name" value="SapC"/>
</dbReference>
<gene>
    <name evidence="2" type="ORF">SAMN04488052_103113</name>
</gene>
<sequence length="259" mass="29082">MLLYNRIAPLNKDKHRDLRLKSADGEANFAAETHYVPLAATEFFQACRDYPVIFAGGADGGPVALLGLRESENLFIADNGAWAANTYVPAFVRRYPFVLAKGDERDSFTVCFDESYPAFNTDDGEALFDENGEYTPFLNRIIDFLQRYRAEMLQTATFVERLNELELLIERDLEVTTPAGARFALRGFRVVDEDRLRKLADGKVGELLREGYMGWIYAHLASLNNLGRLPARLPRSADLDDTRPDGEGADTETEPDVAD</sequence>
<dbReference type="Pfam" id="PF07277">
    <property type="entry name" value="SapC"/>
    <property type="match status" value="1"/>
</dbReference>
<feature type="compositionally biased region" description="Acidic residues" evidence="1">
    <location>
        <begin position="247"/>
        <end position="259"/>
    </location>
</feature>
<dbReference type="AlphaFoldDB" id="A0A1H8SQD7"/>
<dbReference type="OrthoDB" id="9806524at2"/>
<reference evidence="2 3" key="1">
    <citation type="submission" date="2016-10" db="EMBL/GenBank/DDBJ databases">
        <authorList>
            <person name="de Groot N.N."/>
        </authorList>
    </citation>
    <scope>NUCLEOTIDE SEQUENCE [LARGE SCALE GENOMIC DNA]</scope>
    <source>
        <strain evidence="2 3">CGMCC 1.6291</strain>
    </source>
</reference>
<feature type="compositionally biased region" description="Basic and acidic residues" evidence="1">
    <location>
        <begin position="235"/>
        <end position="246"/>
    </location>
</feature>
<dbReference type="STRING" id="406100.SAMN04488052_103113"/>
<dbReference type="Proteomes" id="UP000199657">
    <property type="component" value="Unassembled WGS sequence"/>
</dbReference>
<keyword evidence="3" id="KW-1185">Reference proteome</keyword>
<dbReference type="EMBL" id="FOEG01000003">
    <property type="protein sequence ID" value="SEO80544.1"/>
    <property type="molecule type" value="Genomic_DNA"/>
</dbReference>
<dbReference type="RefSeq" id="WP_091642242.1">
    <property type="nucleotide sequence ID" value="NZ_FOEG01000003.1"/>
</dbReference>
<evidence type="ECO:0000256" key="1">
    <source>
        <dbReference type="SAM" id="MobiDB-lite"/>
    </source>
</evidence>
<evidence type="ECO:0000313" key="2">
    <source>
        <dbReference type="EMBL" id="SEO80544.1"/>
    </source>
</evidence>
<name>A0A1H8SQD7_9GAMM</name>
<organism evidence="2 3">
    <name type="scientific">Aquisalimonas asiatica</name>
    <dbReference type="NCBI Taxonomy" id="406100"/>
    <lineage>
        <taxon>Bacteria</taxon>
        <taxon>Pseudomonadati</taxon>
        <taxon>Pseudomonadota</taxon>
        <taxon>Gammaproteobacteria</taxon>
        <taxon>Chromatiales</taxon>
        <taxon>Ectothiorhodospiraceae</taxon>
        <taxon>Aquisalimonas</taxon>
    </lineage>
</organism>
<accession>A0A1H8SQD7</accession>
<protein>
    <submittedName>
        <fullName evidence="2">SapC protein</fullName>
    </submittedName>
</protein>
<proteinExistence type="predicted"/>